<evidence type="ECO:0000259" key="2">
    <source>
        <dbReference type="PROSITE" id="PS50943"/>
    </source>
</evidence>
<dbReference type="PROSITE" id="PS50943">
    <property type="entry name" value="HTH_CROC1"/>
    <property type="match status" value="1"/>
</dbReference>
<dbReference type="CDD" id="cd00093">
    <property type="entry name" value="HTH_XRE"/>
    <property type="match status" value="1"/>
</dbReference>
<reference evidence="3" key="1">
    <citation type="journal article" date="2021" name="PeerJ">
        <title>Extensive microbial diversity within the chicken gut microbiome revealed by metagenomics and culture.</title>
        <authorList>
            <person name="Gilroy R."/>
            <person name="Ravi A."/>
            <person name="Getino M."/>
            <person name="Pursley I."/>
            <person name="Horton D.L."/>
            <person name="Alikhan N.F."/>
            <person name="Baker D."/>
            <person name="Gharbi K."/>
            <person name="Hall N."/>
            <person name="Watson M."/>
            <person name="Adriaenssens E.M."/>
            <person name="Foster-Nyarko E."/>
            <person name="Jarju S."/>
            <person name="Secka A."/>
            <person name="Antonio M."/>
            <person name="Oren A."/>
            <person name="Chaudhuri R.R."/>
            <person name="La Ragione R."/>
            <person name="Hildebrand F."/>
            <person name="Pallen M.J."/>
        </authorList>
    </citation>
    <scope>NUCLEOTIDE SEQUENCE</scope>
    <source>
        <strain evidence="3">ChiSxjej1B13-11774</strain>
    </source>
</reference>
<dbReference type="Gene3D" id="1.10.260.40">
    <property type="entry name" value="lambda repressor-like DNA-binding domains"/>
    <property type="match status" value="1"/>
</dbReference>
<dbReference type="InterPro" id="IPR010982">
    <property type="entry name" value="Lambda_DNA-bd_dom_sf"/>
</dbReference>
<dbReference type="SUPFAM" id="SSF47413">
    <property type="entry name" value="lambda repressor-like DNA-binding domains"/>
    <property type="match status" value="1"/>
</dbReference>
<keyword evidence="1" id="KW-0238">DNA-binding</keyword>
<dbReference type="GO" id="GO:0003677">
    <property type="term" value="F:DNA binding"/>
    <property type="evidence" value="ECO:0007669"/>
    <property type="project" value="UniProtKB-KW"/>
</dbReference>
<evidence type="ECO:0000313" key="3">
    <source>
        <dbReference type="EMBL" id="HIZ41621.1"/>
    </source>
</evidence>
<protein>
    <submittedName>
        <fullName evidence="3">Helix-turn-helix transcriptional regulator</fullName>
    </submittedName>
</protein>
<comment type="caution">
    <text evidence="3">The sequence shown here is derived from an EMBL/GenBank/DDBJ whole genome shotgun (WGS) entry which is preliminary data.</text>
</comment>
<evidence type="ECO:0000313" key="4">
    <source>
        <dbReference type="Proteomes" id="UP000824048"/>
    </source>
</evidence>
<accession>A0A9D2EQZ9</accession>
<dbReference type="Proteomes" id="UP000824048">
    <property type="component" value="Unassembled WGS sequence"/>
</dbReference>
<dbReference type="SMART" id="SM00530">
    <property type="entry name" value="HTH_XRE"/>
    <property type="match status" value="1"/>
</dbReference>
<dbReference type="EMBL" id="DXBP01000026">
    <property type="protein sequence ID" value="HIZ41621.1"/>
    <property type="molecule type" value="Genomic_DNA"/>
</dbReference>
<reference evidence="3" key="2">
    <citation type="submission" date="2021-04" db="EMBL/GenBank/DDBJ databases">
        <authorList>
            <person name="Gilroy R."/>
        </authorList>
    </citation>
    <scope>NUCLEOTIDE SEQUENCE</scope>
    <source>
        <strain evidence="3">ChiSxjej1B13-11774</strain>
    </source>
</reference>
<gene>
    <name evidence="3" type="ORF">H9811_03545</name>
</gene>
<sequence length="273" mass="30413">MPRKNKKFEYNDTFPRRFRGLIDETKGITQEKIAEIVGATRQTVGNWCSGKSAPDAVALLKIAREFNVSIDWLLLESAPKQVNATLESVCRYTGLTEGAVKRLAGQNEKALLPATSSIGELLEICQNVSEFYNEVRTVTSRIIESGCAAKISESLALYKNAASRLQELLKDVSRDAMLEMSALDFGQLIQKITELNTICRMRKYDAKEAADNFVNDFIQTDLELCEAALEKASLQQLVDTHRALSLDEFADIMISALKAVEENKDGEHPETDN</sequence>
<dbReference type="PANTHER" id="PTHR46558:SF11">
    <property type="entry name" value="HTH-TYPE TRANSCRIPTIONAL REGULATOR XRE"/>
    <property type="match status" value="1"/>
</dbReference>
<dbReference type="AlphaFoldDB" id="A0A9D2EQZ9"/>
<dbReference type="InterPro" id="IPR001387">
    <property type="entry name" value="Cro/C1-type_HTH"/>
</dbReference>
<proteinExistence type="predicted"/>
<name>A0A9D2EQZ9_9FIRM</name>
<dbReference type="Pfam" id="PF01381">
    <property type="entry name" value="HTH_3"/>
    <property type="match status" value="1"/>
</dbReference>
<feature type="domain" description="HTH cro/C1-type" evidence="2">
    <location>
        <begin position="26"/>
        <end position="73"/>
    </location>
</feature>
<organism evidence="3 4">
    <name type="scientific">Candidatus Gemmiger excrementigallinarum</name>
    <dbReference type="NCBI Taxonomy" id="2838609"/>
    <lineage>
        <taxon>Bacteria</taxon>
        <taxon>Bacillati</taxon>
        <taxon>Bacillota</taxon>
        <taxon>Clostridia</taxon>
        <taxon>Eubacteriales</taxon>
        <taxon>Gemmiger</taxon>
    </lineage>
</organism>
<evidence type="ECO:0000256" key="1">
    <source>
        <dbReference type="ARBA" id="ARBA00023125"/>
    </source>
</evidence>
<dbReference type="PANTHER" id="PTHR46558">
    <property type="entry name" value="TRACRIPTIONAL REGULATORY PROTEIN-RELATED-RELATED"/>
    <property type="match status" value="1"/>
</dbReference>